<feature type="coiled-coil region" evidence="1">
    <location>
        <begin position="541"/>
        <end position="568"/>
    </location>
</feature>
<name>A0A2A6BW33_PRIPA</name>
<keyword evidence="4" id="KW-1185">Reference proteome</keyword>
<keyword evidence="1" id="KW-0175">Coiled coil</keyword>
<accession>A0A2A6BW33</accession>
<evidence type="ECO:0000256" key="1">
    <source>
        <dbReference type="SAM" id="Coils"/>
    </source>
</evidence>
<dbReference type="Proteomes" id="UP000005239">
    <property type="component" value="Unassembled WGS sequence"/>
</dbReference>
<reference evidence="4" key="1">
    <citation type="journal article" date="2008" name="Nat. Genet.">
        <title>The Pristionchus pacificus genome provides a unique perspective on nematode lifestyle and parasitism.</title>
        <authorList>
            <person name="Dieterich C."/>
            <person name="Clifton S.W."/>
            <person name="Schuster L.N."/>
            <person name="Chinwalla A."/>
            <person name="Delehaunty K."/>
            <person name="Dinkelacker I."/>
            <person name="Fulton L."/>
            <person name="Fulton R."/>
            <person name="Godfrey J."/>
            <person name="Minx P."/>
            <person name="Mitreva M."/>
            <person name="Roeseler W."/>
            <person name="Tian H."/>
            <person name="Witte H."/>
            <person name="Yang S.P."/>
            <person name="Wilson R.K."/>
            <person name="Sommer R.J."/>
        </authorList>
    </citation>
    <scope>NUCLEOTIDE SEQUENCE [LARGE SCALE GENOMIC DNA]</scope>
    <source>
        <strain evidence="4">PS312</strain>
    </source>
</reference>
<accession>A0A8R1Y774</accession>
<evidence type="ECO:0000313" key="4">
    <source>
        <dbReference type="Proteomes" id="UP000005239"/>
    </source>
</evidence>
<feature type="region of interest" description="Disordered" evidence="2">
    <location>
        <begin position="1"/>
        <end position="39"/>
    </location>
</feature>
<dbReference type="AlphaFoldDB" id="A0A2A6BW33"/>
<gene>
    <name evidence="3" type="primary">WBGene00096026</name>
</gene>
<organism evidence="3 4">
    <name type="scientific">Pristionchus pacificus</name>
    <name type="common">Parasitic nematode worm</name>
    <dbReference type="NCBI Taxonomy" id="54126"/>
    <lineage>
        <taxon>Eukaryota</taxon>
        <taxon>Metazoa</taxon>
        <taxon>Ecdysozoa</taxon>
        <taxon>Nematoda</taxon>
        <taxon>Chromadorea</taxon>
        <taxon>Rhabditida</taxon>
        <taxon>Rhabditina</taxon>
        <taxon>Diplogasteromorpha</taxon>
        <taxon>Diplogasteroidea</taxon>
        <taxon>Neodiplogasteridae</taxon>
        <taxon>Pristionchus</taxon>
    </lineage>
</organism>
<dbReference type="EnsemblMetazoa" id="PPA06472.1">
    <property type="protein sequence ID" value="PPA06472.1"/>
    <property type="gene ID" value="WBGene00096026"/>
</dbReference>
<evidence type="ECO:0000256" key="2">
    <source>
        <dbReference type="SAM" id="MobiDB-lite"/>
    </source>
</evidence>
<proteinExistence type="predicted"/>
<reference evidence="3" key="2">
    <citation type="submission" date="2022-06" db="UniProtKB">
        <authorList>
            <consortium name="EnsemblMetazoa"/>
        </authorList>
    </citation>
    <scope>IDENTIFICATION</scope>
    <source>
        <strain evidence="3">PS312</strain>
    </source>
</reference>
<sequence length="590" mass="66990">MNVHFSQSNEKDDQKDKCTIMDDPSGASSPKDAHDVPEWANWPLKPDGKLDMERLMPTTFLVCSKEYSKSRQDLAKSLPSLAPKRHSFETKSVPTISNLTLLELYDLAGEEILEFRTYILETLGESDRINNTETLMNDHDAIKMSMKELRKVANEIHNKKTREESTVFLNKRANLAILGYFTRQDPRNQTAPLPIRPVKRQFKEFISGNRGAARVSVYNWRHKLWGASVSRNLSMSPPDRVALLKRSMNANRRFASMDSTSNVMRKLETDDTSHSDGVEGGKECTSSTVSGWNDDDQSTVSPSEAKKIKMEPGFNLKNAIGKGREEVNFYCAVNANKVSPGDFGLPKGFVKCGNKIVHHTKKESVQMSVNKRRRQLIKKEVLKGKDNVVGNTGEGSVRKSIKKEEEEIEKLNESNESDRVILDDIEDDNNEMESDEEIDISVDRSIVVTTESFTQTDDTVMTTENGDTLVDPEIAKHLEKLESIHSEDMGIIQKLRVENGLAVRNLSKYHNKYVSLMVERNNIKFTYNIADKERKAEKIANSQLTKTVKNLTQQNSLLLDEVNTLKRELAIRDQMEFANREVGRYEEFSG</sequence>
<feature type="region of interest" description="Disordered" evidence="2">
    <location>
        <begin position="270"/>
        <end position="304"/>
    </location>
</feature>
<feature type="compositionally biased region" description="Basic and acidic residues" evidence="2">
    <location>
        <begin position="9"/>
        <end position="20"/>
    </location>
</feature>
<evidence type="ECO:0000313" key="3">
    <source>
        <dbReference type="EnsemblMetazoa" id="PPA06472.1"/>
    </source>
</evidence>
<protein>
    <submittedName>
        <fullName evidence="3">Uncharacterized protein</fullName>
    </submittedName>
</protein>
<feature type="coiled-coil region" evidence="1">
    <location>
        <begin position="394"/>
        <end position="421"/>
    </location>
</feature>
<feature type="compositionally biased region" description="Basic and acidic residues" evidence="2">
    <location>
        <begin position="270"/>
        <end position="282"/>
    </location>
</feature>